<dbReference type="EMBL" id="CP015354">
    <property type="protein sequence ID" value="ANS52114.1"/>
    <property type="molecule type" value="Genomic_DNA"/>
</dbReference>
<feature type="transmembrane region" description="Helical" evidence="1">
    <location>
        <begin position="32"/>
        <end position="51"/>
    </location>
</feature>
<name>A0A9W3SIU5_BACTU</name>
<accession>A0A9W3SIU5</accession>
<evidence type="ECO:0000313" key="2">
    <source>
        <dbReference type="EMBL" id="ANS52114.1"/>
    </source>
</evidence>
<geneLocation type="plasmid" evidence="2 3">
    <name>p120416</name>
</geneLocation>
<dbReference type="Proteomes" id="UP000092743">
    <property type="component" value="Plasmid p120416"/>
</dbReference>
<proteinExistence type="predicted"/>
<protein>
    <submittedName>
        <fullName evidence="2">Uncharacterized protein</fullName>
    </submittedName>
</protein>
<evidence type="ECO:0000313" key="3">
    <source>
        <dbReference type="Proteomes" id="UP000092743"/>
    </source>
</evidence>
<sequence length="98" mass="11078">MIGICIGLSVVLIAFLCIRVFTFQTKKLEQGTYGSYGFYLMILTVVCVYISDQYLDGNRVQQIIILLSATFVTGLAVACVGKQLLYDFEHKKLPFQRK</sequence>
<reference evidence="2 3" key="1">
    <citation type="submission" date="2016-04" db="EMBL/GenBank/DDBJ databases">
        <title>High quality genome of the nematocidal Bacillus thuringiensis MYBT18246.</title>
        <authorList>
            <person name="Hollensteiner J."/>
            <person name="Poehlein A."/>
            <person name="Sproeer C."/>
            <person name="Bunk B."/>
            <person name="Rosenstiel P."/>
            <person name="Schulenburg H."/>
            <person name="Liesegang H."/>
        </authorList>
    </citation>
    <scope>NUCLEOTIDE SEQUENCE [LARGE SCALE GENOMIC DNA]</scope>
    <source>
        <strain evidence="2 3">MYBT18246</strain>
        <plasmid evidence="2 3">p120416</plasmid>
    </source>
</reference>
<keyword evidence="1" id="KW-1133">Transmembrane helix</keyword>
<keyword evidence="1" id="KW-0812">Transmembrane</keyword>
<evidence type="ECO:0000256" key="1">
    <source>
        <dbReference type="SAM" id="Phobius"/>
    </source>
</evidence>
<dbReference type="AlphaFoldDB" id="A0A9W3SIU5"/>
<organism evidence="2 3">
    <name type="scientific">Bacillus thuringiensis</name>
    <dbReference type="NCBI Taxonomy" id="1428"/>
    <lineage>
        <taxon>Bacteria</taxon>
        <taxon>Bacillati</taxon>
        <taxon>Bacillota</taxon>
        <taxon>Bacilli</taxon>
        <taxon>Bacillales</taxon>
        <taxon>Bacillaceae</taxon>
        <taxon>Bacillus</taxon>
        <taxon>Bacillus cereus group</taxon>
    </lineage>
</organism>
<keyword evidence="2" id="KW-0614">Plasmid</keyword>
<gene>
    <name evidence="2" type="ORF">BT246_68230</name>
</gene>
<feature type="transmembrane region" description="Helical" evidence="1">
    <location>
        <begin position="63"/>
        <end position="85"/>
    </location>
</feature>
<keyword evidence="1" id="KW-0472">Membrane</keyword>